<reference evidence="2" key="1">
    <citation type="submission" date="2020-03" db="EMBL/GenBank/DDBJ databases">
        <title>Spirochaetal bacteria isolated from arthropods constitute a novel genus Entomospira genus novum within the order Spirochaetales.</title>
        <authorList>
            <person name="Grana-Miraglia L."/>
            <person name="Sikutova S."/>
            <person name="Fingerle V."/>
            <person name="Sing A."/>
            <person name="Castillo-Ramirez S."/>
            <person name="Margos G."/>
            <person name="Rudolf I."/>
        </authorList>
    </citation>
    <scope>NUCLEOTIDE SEQUENCE</scope>
    <source>
        <strain evidence="2">BR149</strain>
    </source>
</reference>
<dbReference type="Pfam" id="PF00557">
    <property type="entry name" value="Peptidase_M24"/>
    <property type="match status" value="1"/>
</dbReference>
<dbReference type="PRINTS" id="PR00599">
    <property type="entry name" value="MAPEPTIDASE"/>
</dbReference>
<dbReference type="Gene3D" id="3.90.230.10">
    <property type="entry name" value="Creatinase/methionine aminopeptidase superfamily"/>
    <property type="match status" value="1"/>
</dbReference>
<sequence length="254" mass="27681">MSLKVGLIATGELYEESLRQRVVGISQSAQLLMQLFDYLEPLIVVGMTPSYFKAQAQAYALQLGVTLAPSQISFCRFGQVHPDHRIFQEEPLQAGEAFTLDIWILYQGYHADLARIYHLPPYRREILLLKKGALAVQEAAAKAAKAGERLLNIVQAAQLAAMQAGVSIVEGACGHGVGYALHEEPTIAFCYNAGSPFSRLKAGSIITIEPLIALKPTTLTIHNDGVVTLPAEIPFFYAEAMVYVGEHQSVVIGQ</sequence>
<name>A0A968GIX3_9SPIO</name>
<dbReference type="Proteomes" id="UP000778951">
    <property type="component" value="Unassembled WGS sequence"/>
</dbReference>
<dbReference type="InterPro" id="IPR001714">
    <property type="entry name" value="Pept_M24_MAP"/>
</dbReference>
<protein>
    <submittedName>
        <fullName evidence="2">M24 family metallopeptidase</fullName>
    </submittedName>
</protein>
<gene>
    <name evidence="2" type="ORF">HCT48_00460</name>
</gene>
<feature type="domain" description="Peptidase M24" evidence="1">
    <location>
        <begin position="26"/>
        <end position="226"/>
    </location>
</feature>
<dbReference type="InterPro" id="IPR036005">
    <property type="entry name" value="Creatinase/aminopeptidase-like"/>
</dbReference>
<organism evidence="2 3">
    <name type="scientific">Entomospira culicis</name>
    <dbReference type="NCBI Taxonomy" id="2719989"/>
    <lineage>
        <taxon>Bacteria</taxon>
        <taxon>Pseudomonadati</taxon>
        <taxon>Spirochaetota</taxon>
        <taxon>Spirochaetia</taxon>
        <taxon>Spirochaetales</taxon>
        <taxon>Spirochaetaceae</taxon>
        <taxon>Entomospira</taxon>
    </lineage>
</organism>
<dbReference type="GO" id="GO:0004177">
    <property type="term" value="F:aminopeptidase activity"/>
    <property type="evidence" value="ECO:0007669"/>
    <property type="project" value="UniProtKB-ARBA"/>
</dbReference>
<comment type="caution">
    <text evidence="2">The sequence shown here is derived from an EMBL/GenBank/DDBJ whole genome shotgun (WGS) entry which is preliminary data.</text>
</comment>
<evidence type="ECO:0000313" key="2">
    <source>
        <dbReference type="EMBL" id="NIZ68695.1"/>
    </source>
</evidence>
<dbReference type="PANTHER" id="PTHR46112">
    <property type="entry name" value="AMINOPEPTIDASE"/>
    <property type="match status" value="1"/>
</dbReference>
<dbReference type="PANTHER" id="PTHR46112:SF2">
    <property type="entry name" value="XAA-PRO AMINOPEPTIDASE P-RELATED"/>
    <property type="match status" value="1"/>
</dbReference>
<accession>A0A968GIX3</accession>
<dbReference type="SUPFAM" id="SSF55920">
    <property type="entry name" value="Creatinase/aminopeptidase"/>
    <property type="match status" value="1"/>
</dbReference>
<dbReference type="RefSeq" id="WP_167694792.1">
    <property type="nucleotide sequence ID" value="NZ_CP118181.1"/>
</dbReference>
<dbReference type="InterPro" id="IPR050659">
    <property type="entry name" value="Peptidase_M24B"/>
</dbReference>
<evidence type="ECO:0000313" key="3">
    <source>
        <dbReference type="Proteomes" id="UP000778951"/>
    </source>
</evidence>
<dbReference type="GO" id="GO:0008235">
    <property type="term" value="F:metalloexopeptidase activity"/>
    <property type="evidence" value="ECO:0007669"/>
    <property type="project" value="UniProtKB-ARBA"/>
</dbReference>
<dbReference type="EMBL" id="JAATLM010000001">
    <property type="protein sequence ID" value="NIZ68695.1"/>
    <property type="molecule type" value="Genomic_DNA"/>
</dbReference>
<evidence type="ECO:0000259" key="1">
    <source>
        <dbReference type="Pfam" id="PF00557"/>
    </source>
</evidence>
<keyword evidence="3" id="KW-1185">Reference proteome</keyword>
<proteinExistence type="predicted"/>
<dbReference type="AlphaFoldDB" id="A0A968GIX3"/>
<dbReference type="InterPro" id="IPR000994">
    <property type="entry name" value="Pept_M24"/>
</dbReference>